<protein>
    <submittedName>
        <fullName evidence="2">Uncharacterized protein</fullName>
    </submittedName>
</protein>
<dbReference type="Proteomes" id="UP001328107">
    <property type="component" value="Unassembled WGS sequence"/>
</dbReference>
<feature type="region of interest" description="Disordered" evidence="1">
    <location>
        <begin position="1"/>
        <end position="20"/>
    </location>
</feature>
<name>A0AAN5CU66_9BILA</name>
<dbReference type="AlphaFoldDB" id="A0AAN5CU66"/>
<evidence type="ECO:0000313" key="3">
    <source>
        <dbReference type="Proteomes" id="UP001328107"/>
    </source>
</evidence>
<dbReference type="EMBL" id="BTRK01000004">
    <property type="protein sequence ID" value="GMR50570.1"/>
    <property type="molecule type" value="Genomic_DNA"/>
</dbReference>
<feature type="non-terminal residue" evidence="2">
    <location>
        <position position="187"/>
    </location>
</feature>
<accession>A0AAN5CU66</accession>
<proteinExistence type="predicted"/>
<comment type="caution">
    <text evidence="2">The sequence shown here is derived from an EMBL/GenBank/DDBJ whole genome shotgun (WGS) entry which is preliminary data.</text>
</comment>
<evidence type="ECO:0000313" key="2">
    <source>
        <dbReference type="EMBL" id="GMR50570.1"/>
    </source>
</evidence>
<feature type="compositionally biased region" description="Polar residues" evidence="1">
    <location>
        <begin position="1"/>
        <end position="12"/>
    </location>
</feature>
<evidence type="ECO:0000256" key="1">
    <source>
        <dbReference type="SAM" id="MobiDB-lite"/>
    </source>
</evidence>
<gene>
    <name evidence="2" type="ORF">PMAYCL1PPCAC_20765</name>
</gene>
<reference evidence="3" key="1">
    <citation type="submission" date="2022-10" db="EMBL/GenBank/DDBJ databases">
        <title>Genome assembly of Pristionchus species.</title>
        <authorList>
            <person name="Yoshida K."/>
            <person name="Sommer R.J."/>
        </authorList>
    </citation>
    <scope>NUCLEOTIDE SEQUENCE [LARGE SCALE GENOMIC DNA]</scope>
    <source>
        <strain evidence="3">RS5460</strain>
    </source>
</reference>
<organism evidence="2 3">
    <name type="scientific">Pristionchus mayeri</name>
    <dbReference type="NCBI Taxonomy" id="1317129"/>
    <lineage>
        <taxon>Eukaryota</taxon>
        <taxon>Metazoa</taxon>
        <taxon>Ecdysozoa</taxon>
        <taxon>Nematoda</taxon>
        <taxon>Chromadorea</taxon>
        <taxon>Rhabditida</taxon>
        <taxon>Rhabditina</taxon>
        <taxon>Diplogasteromorpha</taxon>
        <taxon>Diplogasteroidea</taxon>
        <taxon>Neodiplogasteridae</taxon>
        <taxon>Pristionchus</taxon>
    </lineage>
</organism>
<feature type="non-terminal residue" evidence="2">
    <location>
        <position position="1"/>
    </location>
</feature>
<sequence length="187" mass="21025">PSPLYSQCTPSSRMRDRSGRRISWRTAHSVETSPKYIHGNVLLHLRNEILSVIVHFAVGDEPNCRLGLASQTGCIDNLAHLSPLSQLHRVSIGGSARGVVTISQRDVEVSRDQRNVVVRRHVLRRLLNIKCEYLIVISPLERASSGNNYGRFGSLADVSRKHAFPIRTASQVILPETSEPRKDQFRR</sequence>
<keyword evidence="3" id="KW-1185">Reference proteome</keyword>